<evidence type="ECO:0000313" key="1">
    <source>
        <dbReference type="EMBL" id="TGG86743.1"/>
    </source>
</evidence>
<dbReference type="AlphaFoldDB" id="A0A4Z0VZ34"/>
<gene>
    <name evidence="1" type="ORF">E4650_09920</name>
</gene>
<accession>A0A4Z0VZ34</accession>
<evidence type="ECO:0000313" key="2">
    <source>
        <dbReference type="Proteomes" id="UP000297288"/>
    </source>
</evidence>
<dbReference type="Proteomes" id="UP000297288">
    <property type="component" value="Unassembled WGS sequence"/>
</dbReference>
<sequence>MNSSDIEESAIDNLKLFLRNDFLKPNFKTEDKNISWDGEIEVFDKPNKRKSDLLGKIPVQIKGKEVKSFNDSANYSINMFDLNNYLNDGGAIFFLVLLKKSKVYRVFYKSLLPMDINNLKKNKENQKTINIKLNKLDRNKVNDVCWEFLDNKNKQYSFKYKNIDNINFDNQVIKSGIFIIKKDENIFDNILSRDNIYLYSEDPKTKILIPKFLALVKALEIQVGKKEFKTKKNKYIFEVSEVKKKEKITFKLGKHITLEEEKMKITTNKGSLKERIKNIEFLIDLWESEYISIENEKMYLRDKTKNNKKIEKLKKMLNYYKDIEKLFYEFNIHEDIDLDNFTTNDEKVLQALIQGILYKKSIKAENYKTGMNIIKLNKYNLLVIMNIRDGNKVFIENSFNKKNKKIILQDRLSKKEIEINLLFILSHDVLIKAHNIDLELIKNEIKSTKLNQDNINWINLFALELIKAYDLNNKKFSNYLNLAESIINILLDYERKNIIFLINKYQIIYRKGKLSNEEKYNLNKMKKNTDDNQILCAINILLDNKYEAELYYNKMNDYEKNEFSKYPIYNLIH</sequence>
<protein>
    <recommendedName>
        <fullName evidence="3">DUF4365 domain-containing protein</fullName>
    </recommendedName>
</protein>
<dbReference type="EMBL" id="SRME01000009">
    <property type="protein sequence ID" value="TGG86743.1"/>
    <property type="molecule type" value="Genomic_DNA"/>
</dbReference>
<dbReference type="OrthoDB" id="1100858at2"/>
<evidence type="ECO:0008006" key="3">
    <source>
        <dbReference type="Google" id="ProtNLM"/>
    </source>
</evidence>
<reference evidence="1 2" key="1">
    <citation type="submission" date="2019-04" db="EMBL/GenBank/DDBJ databases">
        <title>Draft genome sequence data and analysis of a Fermenting Bacterium, Geotoga petraea strain HO-Geo1, isolated from heavy-oil petroleum reservoir in Russia.</title>
        <authorList>
            <person name="Grouzdev D.S."/>
            <person name="Semenova E.M."/>
            <person name="Sokolova D.S."/>
            <person name="Tourova T.P."/>
            <person name="Poltaraus A.B."/>
            <person name="Nazina T.N."/>
        </authorList>
    </citation>
    <scope>NUCLEOTIDE SEQUENCE [LARGE SCALE GENOMIC DNA]</scope>
    <source>
        <strain evidence="1 2">HO-Geo1</strain>
    </source>
</reference>
<name>A0A4Z0VZ34_9BACT</name>
<dbReference type="RefSeq" id="WP_135403235.1">
    <property type="nucleotide sequence ID" value="NZ_SRME01000009.1"/>
</dbReference>
<proteinExistence type="predicted"/>
<organism evidence="1 2">
    <name type="scientific">Geotoga petraea</name>
    <dbReference type="NCBI Taxonomy" id="28234"/>
    <lineage>
        <taxon>Bacteria</taxon>
        <taxon>Thermotogati</taxon>
        <taxon>Thermotogota</taxon>
        <taxon>Thermotogae</taxon>
        <taxon>Petrotogales</taxon>
        <taxon>Petrotogaceae</taxon>
        <taxon>Geotoga</taxon>
    </lineage>
</organism>
<comment type="caution">
    <text evidence="1">The sequence shown here is derived from an EMBL/GenBank/DDBJ whole genome shotgun (WGS) entry which is preliminary data.</text>
</comment>